<protein>
    <recommendedName>
        <fullName evidence="3">HTH psq-type domain-containing protein</fullName>
    </recommendedName>
</protein>
<accession>A0A4Y2RZP9</accession>
<organism evidence="1 2">
    <name type="scientific">Araneus ventricosus</name>
    <name type="common">Orbweaver spider</name>
    <name type="synonym">Epeira ventricosa</name>
    <dbReference type="NCBI Taxonomy" id="182803"/>
    <lineage>
        <taxon>Eukaryota</taxon>
        <taxon>Metazoa</taxon>
        <taxon>Ecdysozoa</taxon>
        <taxon>Arthropoda</taxon>
        <taxon>Chelicerata</taxon>
        <taxon>Arachnida</taxon>
        <taxon>Araneae</taxon>
        <taxon>Araneomorphae</taxon>
        <taxon>Entelegynae</taxon>
        <taxon>Araneoidea</taxon>
        <taxon>Araneidae</taxon>
        <taxon>Araneus</taxon>
    </lineage>
</organism>
<evidence type="ECO:0000313" key="1">
    <source>
        <dbReference type="EMBL" id="GBN81374.1"/>
    </source>
</evidence>
<dbReference type="Proteomes" id="UP000499080">
    <property type="component" value="Unassembled WGS sequence"/>
</dbReference>
<evidence type="ECO:0008006" key="3">
    <source>
        <dbReference type="Google" id="ProtNLM"/>
    </source>
</evidence>
<gene>
    <name evidence="1" type="ORF">AVEN_44200_1</name>
</gene>
<sequence length="217" mass="23923">MSKRKCFSIKEKNLILHEVDKGVEKRDIALKFGATSTTTEGQKFSCDPPKGAEAKAECPMDSQLLNALGSKSPFFGDALSPKCYDFKENIYDKSKDDVYYFFSVDGGITINAQCPGKHDVIVKYSLCVIDAHIPAIVLHCSPIKEPDRILDIFNTSSEPMKDALVNCDSKAAFQKMFFKDADGKGVVTRVIYQCILFDVPDDELDSTLGDSKPDAVG</sequence>
<name>A0A4Y2RZP9_ARAVE</name>
<keyword evidence="2" id="KW-1185">Reference proteome</keyword>
<dbReference type="AlphaFoldDB" id="A0A4Y2RZP9"/>
<dbReference type="Gene3D" id="1.10.10.60">
    <property type="entry name" value="Homeodomain-like"/>
    <property type="match status" value="1"/>
</dbReference>
<reference evidence="1 2" key="1">
    <citation type="journal article" date="2019" name="Sci. Rep.">
        <title>Orb-weaving spider Araneus ventricosus genome elucidates the spidroin gene catalogue.</title>
        <authorList>
            <person name="Kono N."/>
            <person name="Nakamura H."/>
            <person name="Ohtoshi R."/>
            <person name="Moran D.A.P."/>
            <person name="Shinohara A."/>
            <person name="Yoshida Y."/>
            <person name="Fujiwara M."/>
            <person name="Mori M."/>
            <person name="Tomita M."/>
            <person name="Arakawa K."/>
        </authorList>
    </citation>
    <scope>NUCLEOTIDE SEQUENCE [LARGE SCALE GENOMIC DNA]</scope>
</reference>
<dbReference type="EMBL" id="BGPR01019241">
    <property type="protein sequence ID" value="GBN81374.1"/>
    <property type="molecule type" value="Genomic_DNA"/>
</dbReference>
<proteinExistence type="predicted"/>
<comment type="caution">
    <text evidence="1">The sequence shown here is derived from an EMBL/GenBank/DDBJ whole genome shotgun (WGS) entry which is preliminary data.</text>
</comment>
<dbReference type="OrthoDB" id="6429205at2759"/>
<evidence type="ECO:0000313" key="2">
    <source>
        <dbReference type="Proteomes" id="UP000499080"/>
    </source>
</evidence>